<reference evidence="5" key="5">
    <citation type="submission" date="2018-04" db="UniProtKB">
        <authorList>
            <consortium name="EnsemblFungi"/>
        </authorList>
    </citation>
    <scope>IDENTIFICATION</scope>
    <source>
        <strain evidence="5">R3-111a-1</strain>
    </source>
</reference>
<dbReference type="OrthoDB" id="1711136at2759"/>
<evidence type="ECO:0000313" key="5">
    <source>
        <dbReference type="EnsemblFungi" id="EJT76685"/>
    </source>
</evidence>
<keyword evidence="2" id="KW-0378">Hydrolase</keyword>
<organism evidence="4">
    <name type="scientific">Gaeumannomyces tritici (strain R3-111a-1)</name>
    <name type="common">Wheat and barley take-all root rot fungus</name>
    <name type="synonym">Gaeumannomyces graminis var. tritici</name>
    <dbReference type="NCBI Taxonomy" id="644352"/>
    <lineage>
        <taxon>Eukaryota</taxon>
        <taxon>Fungi</taxon>
        <taxon>Dikarya</taxon>
        <taxon>Ascomycota</taxon>
        <taxon>Pezizomycotina</taxon>
        <taxon>Sordariomycetes</taxon>
        <taxon>Sordariomycetidae</taxon>
        <taxon>Magnaporthales</taxon>
        <taxon>Magnaporthaceae</taxon>
        <taxon>Gaeumannomyces</taxon>
    </lineage>
</organism>
<reference evidence="5" key="4">
    <citation type="journal article" date="2015" name="G3 (Bethesda)">
        <title>Genome sequences of three phytopathogenic species of the Magnaporthaceae family of fungi.</title>
        <authorList>
            <person name="Okagaki L.H."/>
            <person name="Nunes C.C."/>
            <person name="Sailsbery J."/>
            <person name="Clay B."/>
            <person name="Brown D."/>
            <person name="John T."/>
            <person name="Oh Y."/>
            <person name="Young N."/>
            <person name="Fitzgerald M."/>
            <person name="Haas B.J."/>
            <person name="Zeng Q."/>
            <person name="Young S."/>
            <person name="Adiconis X."/>
            <person name="Fan L."/>
            <person name="Levin J.Z."/>
            <person name="Mitchell T.K."/>
            <person name="Okubara P.A."/>
            <person name="Farman M.L."/>
            <person name="Kohn L.M."/>
            <person name="Birren B."/>
            <person name="Ma L.-J."/>
            <person name="Dean R.A."/>
        </authorList>
    </citation>
    <scope>NUCLEOTIDE SEQUENCE</scope>
    <source>
        <strain evidence="5">R3-111a-1</strain>
    </source>
</reference>
<reference evidence="4" key="3">
    <citation type="submission" date="2010-09" db="EMBL/GenBank/DDBJ databases">
        <title>Annotation of Gaeumannomyces graminis var. tritici R3-111a-1.</title>
        <authorList>
            <consortium name="The Broad Institute Genome Sequencing Platform"/>
            <person name="Ma L.-J."/>
            <person name="Dead R."/>
            <person name="Young S.K."/>
            <person name="Zeng Q."/>
            <person name="Gargeya S."/>
            <person name="Fitzgerald M."/>
            <person name="Haas B."/>
            <person name="Abouelleil A."/>
            <person name="Alvarado L."/>
            <person name="Arachchi H.M."/>
            <person name="Berlin A."/>
            <person name="Brown A."/>
            <person name="Chapman S.B."/>
            <person name="Chen Z."/>
            <person name="Dunbar C."/>
            <person name="Freedman E."/>
            <person name="Gearin G."/>
            <person name="Gellesch M."/>
            <person name="Goldberg J."/>
            <person name="Griggs A."/>
            <person name="Gujja S."/>
            <person name="Heiman D."/>
            <person name="Howarth C."/>
            <person name="Larson L."/>
            <person name="Lui A."/>
            <person name="MacDonald P.J.P."/>
            <person name="Mehta T."/>
            <person name="Montmayeur A."/>
            <person name="Murphy C."/>
            <person name="Neiman D."/>
            <person name="Pearson M."/>
            <person name="Priest M."/>
            <person name="Roberts A."/>
            <person name="Saif S."/>
            <person name="Shea T."/>
            <person name="Shenoy N."/>
            <person name="Sisk P."/>
            <person name="Stolte C."/>
            <person name="Sykes S."/>
            <person name="Yandava C."/>
            <person name="Wortman J."/>
            <person name="Nusbaum C."/>
            <person name="Birren B."/>
        </authorList>
    </citation>
    <scope>NUCLEOTIDE SEQUENCE</scope>
    <source>
        <strain evidence="4">R3-111a-1</strain>
    </source>
</reference>
<accession>J3NZA2</accession>
<dbReference type="FunCoup" id="J3NZA2">
    <property type="interactions" value="103"/>
</dbReference>
<evidence type="ECO:0000256" key="3">
    <source>
        <dbReference type="ARBA" id="ARBA00022884"/>
    </source>
</evidence>
<dbReference type="PANTHER" id="PTHR17224">
    <property type="entry name" value="PEPTIDYL-TRNA HYDROLASE"/>
    <property type="match status" value="1"/>
</dbReference>
<dbReference type="EMBL" id="GL385397">
    <property type="protein sequence ID" value="EJT76685.1"/>
    <property type="molecule type" value="Genomic_DNA"/>
</dbReference>
<dbReference type="SUPFAM" id="SSF53178">
    <property type="entry name" value="Peptidyl-tRNA hydrolase-like"/>
    <property type="match status" value="1"/>
</dbReference>
<dbReference type="Gene3D" id="3.40.50.1470">
    <property type="entry name" value="Peptidyl-tRNA hydrolase"/>
    <property type="match status" value="1"/>
</dbReference>
<evidence type="ECO:0008006" key="7">
    <source>
        <dbReference type="Google" id="ProtNLM"/>
    </source>
</evidence>
<keyword evidence="1" id="KW-0820">tRNA-binding</keyword>
<dbReference type="GeneID" id="20347059"/>
<proteinExistence type="predicted"/>
<evidence type="ECO:0000256" key="2">
    <source>
        <dbReference type="ARBA" id="ARBA00022801"/>
    </source>
</evidence>
<dbReference type="GO" id="GO:0000049">
    <property type="term" value="F:tRNA binding"/>
    <property type="evidence" value="ECO:0007669"/>
    <property type="project" value="UniProtKB-KW"/>
</dbReference>
<keyword evidence="6" id="KW-1185">Reference proteome</keyword>
<dbReference type="InterPro" id="IPR036416">
    <property type="entry name" value="Pept_tRNA_hydro_sf"/>
</dbReference>
<keyword evidence="3" id="KW-0694">RNA-binding</keyword>
<dbReference type="Pfam" id="PF01195">
    <property type="entry name" value="Pept_tRNA_hydro"/>
    <property type="match status" value="1"/>
</dbReference>
<dbReference type="RefSeq" id="XP_009222685.1">
    <property type="nucleotide sequence ID" value="XM_009224421.1"/>
</dbReference>
<dbReference type="GO" id="GO:0004045">
    <property type="term" value="F:peptidyl-tRNA hydrolase activity"/>
    <property type="evidence" value="ECO:0007669"/>
    <property type="project" value="InterPro"/>
</dbReference>
<gene>
    <name evidence="5" type="primary">20347059</name>
    <name evidence="4" type="ORF">GGTG_06601</name>
</gene>
<dbReference type="eggNOG" id="KOG2255">
    <property type="taxonomic scope" value="Eukaryota"/>
</dbReference>
<reference evidence="6" key="1">
    <citation type="submission" date="2010-07" db="EMBL/GenBank/DDBJ databases">
        <title>The genome sequence of Gaeumannomyces graminis var. tritici strain R3-111a-1.</title>
        <authorList>
            <consortium name="The Broad Institute Genome Sequencing Platform"/>
            <person name="Ma L.-J."/>
            <person name="Dead R."/>
            <person name="Young S."/>
            <person name="Zeng Q."/>
            <person name="Koehrsen M."/>
            <person name="Alvarado L."/>
            <person name="Berlin A."/>
            <person name="Chapman S.B."/>
            <person name="Chen Z."/>
            <person name="Freedman E."/>
            <person name="Gellesch M."/>
            <person name="Goldberg J."/>
            <person name="Griggs A."/>
            <person name="Gujja S."/>
            <person name="Heilman E.R."/>
            <person name="Heiman D."/>
            <person name="Hepburn T."/>
            <person name="Howarth C."/>
            <person name="Jen D."/>
            <person name="Larson L."/>
            <person name="Mehta T."/>
            <person name="Neiman D."/>
            <person name="Pearson M."/>
            <person name="Roberts A."/>
            <person name="Saif S."/>
            <person name="Shea T."/>
            <person name="Shenoy N."/>
            <person name="Sisk P."/>
            <person name="Stolte C."/>
            <person name="Sykes S."/>
            <person name="Walk T."/>
            <person name="White J."/>
            <person name="Yandava C."/>
            <person name="Haas B."/>
            <person name="Nusbaum C."/>
            <person name="Birren B."/>
        </authorList>
    </citation>
    <scope>NUCLEOTIDE SEQUENCE [LARGE SCALE GENOMIC DNA]</scope>
    <source>
        <strain evidence="6">R3-111a-1</strain>
    </source>
</reference>
<dbReference type="EnsemblFungi" id="EJT76685">
    <property type="protein sequence ID" value="EJT76685"/>
    <property type="gene ID" value="GGTG_06601"/>
</dbReference>
<dbReference type="STRING" id="644352.J3NZA2"/>
<evidence type="ECO:0000313" key="6">
    <source>
        <dbReference type="Proteomes" id="UP000006039"/>
    </source>
</evidence>
<dbReference type="InterPro" id="IPR001328">
    <property type="entry name" value="Pept_tRNA_hydro"/>
</dbReference>
<dbReference type="VEuPathDB" id="FungiDB:GGTG_06601"/>
<dbReference type="AlphaFoldDB" id="J3NZA2"/>
<reference evidence="4" key="2">
    <citation type="submission" date="2010-07" db="EMBL/GenBank/DDBJ databases">
        <authorList>
            <consortium name="The Broad Institute Genome Sequencing Platform"/>
            <consortium name="Broad Institute Genome Sequencing Center for Infectious Disease"/>
            <person name="Ma L.-J."/>
            <person name="Dead R."/>
            <person name="Young S."/>
            <person name="Zeng Q."/>
            <person name="Koehrsen M."/>
            <person name="Alvarado L."/>
            <person name="Berlin A."/>
            <person name="Chapman S.B."/>
            <person name="Chen Z."/>
            <person name="Freedman E."/>
            <person name="Gellesch M."/>
            <person name="Goldberg J."/>
            <person name="Griggs A."/>
            <person name="Gujja S."/>
            <person name="Heilman E.R."/>
            <person name="Heiman D."/>
            <person name="Hepburn T."/>
            <person name="Howarth C."/>
            <person name="Jen D."/>
            <person name="Larson L."/>
            <person name="Mehta T."/>
            <person name="Neiman D."/>
            <person name="Pearson M."/>
            <person name="Roberts A."/>
            <person name="Saif S."/>
            <person name="Shea T."/>
            <person name="Shenoy N."/>
            <person name="Sisk P."/>
            <person name="Stolte C."/>
            <person name="Sykes S."/>
            <person name="Walk T."/>
            <person name="White J."/>
            <person name="Yandava C."/>
            <person name="Haas B."/>
            <person name="Nusbaum C."/>
            <person name="Birren B."/>
        </authorList>
    </citation>
    <scope>NUCLEOTIDE SEQUENCE</scope>
    <source>
        <strain evidence="4">R3-111a-1</strain>
    </source>
</reference>
<evidence type="ECO:0000256" key="1">
    <source>
        <dbReference type="ARBA" id="ARBA00022555"/>
    </source>
</evidence>
<protein>
    <recommendedName>
        <fullName evidence="7">Peptidyl-tRNA hydrolase</fullName>
    </recommendedName>
</protein>
<sequence>MSFSIFNPRLLVVSLGNPAPLHETFHSAGHIVLRALQPLVEAQPRFTSDRFGKKTTDISLGDKYMLVTSPCSMNTTGPWLAQAWKQALQDNHDQRQLGLVLLQDELELELGDVRTRTWDSSHKGHNGIRSSQASLKPSAYPENSKWWTRLRVGIGRPAQRDRASVSNYVLGGMSAYQKSLLREKSASGALRCLEELEAQWRQQWEKDSRASER</sequence>
<name>J3NZA2_GAET3</name>
<evidence type="ECO:0000313" key="4">
    <source>
        <dbReference type="EMBL" id="EJT76685.1"/>
    </source>
</evidence>
<dbReference type="PANTHER" id="PTHR17224:SF1">
    <property type="entry name" value="PEPTIDYL-TRNA HYDROLASE"/>
    <property type="match status" value="1"/>
</dbReference>
<dbReference type="Proteomes" id="UP000006039">
    <property type="component" value="Unassembled WGS sequence"/>
</dbReference>
<dbReference type="HOGENOM" id="CLU_062456_2_0_1"/>